<dbReference type="EMBL" id="ABXB03000004">
    <property type="protein sequence ID" value="EFA22384.1"/>
    <property type="molecule type" value="Genomic_DNA"/>
</dbReference>
<organism evidence="2 4">
    <name type="scientific">Bifidobacterium gallicum DSM 20093 = LMG 11596</name>
    <dbReference type="NCBI Taxonomy" id="561180"/>
    <lineage>
        <taxon>Bacteria</taxon>
        <taxon>Bacillati</taxon>
        <taxon>Actinomycetota</taxon>
        <taxon>Actinomycetes</taxon>
        <taxon>Bifidobacteriales</taxon>
        <taxon>Bifidobacteriaceae</taxon>
        <taxon>Bifidobacterium</taxon>
    </lineage>
</organism>
<comment type="caution">
    <text evidence="2">The sequence shown here is derived from an EMBL/GenBank/DDBJ whole genome shotgun (WGS) entry which is preliminary data.</text>
</comment>
<evidence type="ECO:0000313" key="2">
    <source>
        <dbReference type="EMBL" id="EFA22384.1"/>
    </source>
</evidence>
<evidence type="ECO:0000313" key="3">
    <source>
        <dbReference type="EMBL" id="KFI60086.1"/>
    </source>
</evidence>
<dbReference type="InterPro" id="IPR025420">
    <property type="entry name" value="DUF4143"/>
</dbReference>
<dbReference type="RefSeq" id="WP_006295602.1">
    <property type="nucleotide sequence ID" value="NZ_ABXB03000004.1"/>
</dbReference>
<dbReference type="STRING" id="561180.BIFGAL_04145"/>
<protein>
    <submittedName>
        <fullName evidence="3">ATPase</fullName>
    </submittedName>
</protein>
<sequence>MNQQTNDTTAPLMARDGGAFFKVYLADTGLLFHKYGLDSSAWLTAEGRNRLSVRFRGALTENYAMQALIANNRPIFLLLVIAGRTI</sequence>
<reference evidence="3 5" key="2">
    <citation type="submission" date="2014-03" db="EMBL/GenBank/DDBJ databases">
        <title>Genomics of Bifidobacteria.</title>
        <authorList>
            <person name="Ventura M."/>
            <person name="Milani C."/>
            <person name="Lugli G.A."/>
        </authorList>
    </citation>
    <scope>NUCLEOTIDE SEQUENCE [LARGE SCALE GENOMIC DNA]</scope>
    <source>
        <strain evidence="3 5">LMG 11596</strain>
    </source>
</reference>
<dbReference type="Proteomes" id="UP000029074">
    <property type="component" value="Unassembled WGS sequence"/>
</dbReference>
<dbReference type="eggNOG" id="COG1373">
    <property type="taxonomic scope" value="Bacteria"/>
</dbReference>
<evidence type="ECO:0000313" key="4">
    <source>
        <dbReference type="Proteomes" id="UP000003656"/>
    </source>
</evidence>
<dbReference type="Proteomes" id="UP000003656">
    <property type="component" value="Unassembled WGS sequence"/>
</dbReference>
<keyword evidence="5" id="KW-1185">Reference proteome</keyword>
<gene>
    <name evidence="3" type="ORF">BGLCM_0106</name>
    <name evidence="2" type="ORF">BIFGAL_04145</name>
</gene>
<evidence type="ECO:0000259" key="1">
    <source>
        <dbReference type="Pfam" id="PF13635"/>
    </source>
</evidence>
<dbReference type="AlphaFoldDB" id="D1NW98"/>
<reference evidence="2 4" key="1">
    <citation type="submission" date="2009-11" db="EMBL/GenBank/DDBJ databases">
        <authorList>
            <person name="Weinstock G."/>
            <person name="Sodergren E."/>
            <person name="Clifton S."/>
            <person name="Fulton L."/>
            <person name="Fulton B."/>
            <person name="Courtney L."/>
            <person name="Fronick C."/>
            <person name="Harrison M."/>
            <person name="Strong C."/>
            <person name="Farmer C."/>
            <person name="Delahaunty K."/>
            <person name="Markovic C."/>
            <person name="Hall O."/>
            <person name="Minx P."/>
            <person name="Tomlinson C."/>
            <person name="Mitreva M."/>
            <person name="Nelson J."/>
            <person name="Hou S."/>
            <person name="Wollam A."/>
            <person name="Pepin K.H."/>
            <person name="Johnson M."/>
            <person name="Bhonagiri V."/>
            <person name="Nash W.E."/>
            <person name="Warren W."/>
            <person name="Chinwalla A."/>
            <person name="Mardis E.R."/>
            <person name="Wilson R.K."/>
        </authorList>
    </citation>
    <scope>NUCLEOTIDE SEQUENCE [LARGE SCALE GENOMIC DNA]</scope>
    <source>
        <strain evidence="2 4">DSM 20093</strain>
    </source>
</reference>
<dbReference type="EMBL" id="JGYW01000001">
    <property type="protein sequence ID" value="KFI60086.1"/>
    <property type="molecule type" value="Genomic_DNA"/>
</dbReference>
<name>D1NW98_9BIFI</name>
<evidence type="ECO:0000313" key="5">
    <source>
        <dbReference type="Proteomes" id="UP000029074"/>
    </source>
</evidence>
<accession>D1NW98</accession>
<dbReference type="Pfam" id="PF13635">
    <property type="entry name" value="DUF4143"/>
    <property type="match status" value="1"/>
</dbReference>
<proteinExistence type="predicted"/>
<feature type="domain" description="DUF4143" evidence="1">
    <location>
        <begin position="6"/>
        <end position="73"/>
    </location>
</feature>